<proteinExistence type="predicted"/>
<organism evidence="1 2">
    <name type="scientific">Cordyceps militaris</name>
    <name type="common">Caterpillar fungus</name>
    <name type="synonym">Clavaria militaris</name>
    <dbReference type="NCBI Taxonomy" id="73501"/>
    <lineage>
        <taxon>Eukaryota</taxon>
        <taxon>Fungi</taxon>
        <taxon>Dikarya</taxon>
        <taxon>Ascomycota</taxon>
        <taxon>Pezizomycotina</taxon>
        <taxon>Sordariomycetes</taxon>
        <taxon>Hypocreomycetidae</taxon>
        <taxon>Hypocreales</taxon>
        <taxon>Cordycipitaceae</taxon>
        <taxon>Cordyceps</taxon>
    </lineage>
</organism>
<dbReference type="VEuPathDB" id="FungiDB:A9K55_004099"/>
<protein>
    <submittedName>
        <fullName evidence="1">Survival factor 1</fullName>
    </submittedName>
</protein>
<dbReference type="AlphaFoldDB" id="A0A2H4SPR5"/>
<name>A0A2H4SPR5_CORMI</name>
<reference evidence="1 2" key="1">
    <citation type="journal article" date="2017" name="BMC Genomics">
        <title>Chromosome level assembly and secondary metabolite potential of the parasitic fungus Cordyceps militaris.</title>
        <authorList>
            <person name="Kramer G.J."/>
            <person name="Nodwell J.R."/>
        </authorList>
    </citation>
    <scope>NUCLEOTIDE SEQUENCE [LARGE SCALE GENOMIC DNA]</scope>
    <source>
        <strain evidence="1 2">ATCC 34164</strain>
    </source>
</reference>
<evidence type="ECO:0000313" key="2">
    <source>
        <dbReference type="Proteomes" id="UP000323067"/>
    </source>
</evidence>
<gene>
    <name evidence="1" type="ORF">A9K55_004099</name>
</gene>
<accession>A0A2H4SPR5</accession>
<dbReference type="VEuPathDB" id="FungiDB:CCM_04711"/>
<evidence type="ECO:0000313" key="1">
    <source>
        <dbReference type="EMBL" id="ATY65101.1"/>
    </source>
</evidence>
<sequence length="109" mass="12174">MPSKLLITISDQHLPVPNLKAQTPRFRSLEAFVAPEKPPTTPTLAGLPLRLSSCSGVKVPGSYYRLGRSTFAEKIVRLLPSLPLLPCFLTVLFPPYCHPSYQRFRQPTN</sequence>
<dbReference type="Proteomes" id="UP000323067">
    <property type="component" value="Chromosome v"/>
</dbReference>
<dbReference type="EMBL" id="CP023325">
    <property type="protein sequence ID" value="ATY65101.1"/>
    <property type="molecule type" value="Genomic_DNA"/>
</dbReference>